<comment type="caution">
    <text evidence="1">The sequence shown here is derived from an EMBL/GenBank/DDBJ whole genome shotgun (WGS) entry which is preliminary data.</text>
</comment>
<sequence length="92" mass="10379">MRGGQAWEEKAGGEGFGWKKRRRWRPRGLEVVVVEEEVIFVDNHAPIVTCTFTYTQGHVPDDTEANLTVLAPTQKSNKQSHAAEFLHHSFGC</sequence>
<dbReference type="AlphaFoldDB" id="A0A4Z2HA30"/>
<keyword evidence="2" id="KW-1185">Reference proteome</keyword>
<reference evidence="1 2" key="1">
    <citation type="submission" date="2019-03" db="EMBL/GenBank/DDBJ databases">
        <title>First draft genome of Liparis tanakae, snailfish: a comprehensive survey of snailfish specific genes.</title>
        <authorList>
            <person name="Kim W."/>
            <person name="Song I."/>
            <person name="Jeong J.-H."/>
            <person name="Kim D."/>
            <person name="Kim S."/>
            <person name="Ryu S."/>
            <person name="Song J.Y."/>
            <person name="Lee S.K."/>
        </authorList>
    </citation>
    <scope>NUCLEOTIDE SEQUENCE [LARGE SCALE GENOMIC DNA]</scope>
    <source>
        <tissue evidence="1">Muscle</tissue>
    </source>
</reference>
<proteinExistence type="predicted"/>
<dbReference type="Proteomes" id="UP000314294">
    <property type="component" value="Unassembled WGS sequence"/>
</dbReference>
<dbReference type="EMBL" id="SRLO01000300">
    <property type="protein sequence ID" value="TNN62125.1"/>
    <property type="molecule type" value="Genomic_DNA"/>
</dbReference>
<evidence type="ECO:0000313" key="2">
    <source>
        <dbReference type="Proteomes" id="UP000314294"/>
    </source>
</evidence>
<organism evidence="1 2">
    <name type="scientific">Liparis tanakae</name>
    <name type="common">Tanaka's snailfish</name>
    <dbReference type="NCBI Taxonomy" id="230148"/>
    <lineage>
        <taxon>Eukaryota</taxon>
        <taxon>Metazoa</taxon>
        <taxon>Chordata</taxon>
        <taxon>Craniata</taxon>
        <taxon>Vertebrata</taxon>
        <taxon>Euteleostomi</taxon>
        <taxon>Actinopterygii</taxon>
        <taxon>Neopterygii</taxon>
        <taxon>Teleostei</taxon>
        <taxon>Neoteleostei</taxon>
        <taxon>Acanthomorphata</taxon>
        <taxon>Eupercaria</taxon>
        <taxon>Perciformes</taxon>
        <taxon>Cottioidei</taxon>
        <taxon>Cottales</taxon>
        <taxon>Liparidae</taxon>
        <taxon>Liparis</taxon>
    </lineage>
</organism>
<gene>
    <name evidence="1" type="ORF">EYF80_027615</name>
</gene>
<accession>A0A4Z2HA30</accession>
<name>A0A4Z2HA30_9TELE</name>
<evidence type="ECO:0000313" key="1">
    <source>
        <dbReference type="EMBL" id="TNN62125.1"/>
    </source>
</evidence>
<protein>
    <submittedName>
        <fullName evidence="1">Uncharacterized protein</fullName>
    </submittedName>
</protein>